<feature type="compositionally biased region" description="Acidic residues" evidence="1">
    <location>
        <begin position="136"/>
        <end position="149"/>
    </location>
</feature>
<dbReference type="GeneID" id="17298386"/>
<evidence type="ECO:0000313" key="3">
    <source>
        <dbReference type="EnsemblProtists" id="EKX41780"/>
    </source>
</evidence>
<feature type="compositionally biased region" description="Basic and acidic residues" evidence="1">
    <location>
        <begin position="271"/>
        <end position="317"/>
    </location>
</feature>
<feature type="region of interest" description="Disordered" evidence="1">
    <location>
        <begin position="242"/>
        <end position="331"/>
    </location>
</feature>
<feature type="compositionally biased region" description="Polar residues" evidence="1">
    <location>
        <begin position="98"/>
        <end position="107"/>
    </location>
</feature>
<organism evidence="2">
    <name type="scientific">Guillardia theta (strain CCMP2712)</name>
    <name type="common">Cryptophyte</name>
    <dbReference type="NCBI Taxonomy" id="905079"/>
    <lineage>
        <taxon>Eukaryota</taxon>
        <taxon>Cryptophyceae</taxon>
        <taxon>Pyrenomonadales</taxon>
        <taxon>Geminigeraceae</taxon>
        <taxon>Guillardia</taxon>
    </lineage>
</organism>
<dbReference type="Proteomes" id="UP000011087">
    <property type="component" value="Unassembled WGS sequence"/>
</dbReference>
<feature type="compositionally biased region" description="Basic and acidic residues" evidence="1">
    <location>
        <begin position="150"/>
        <end position="161"/>
    </location>
</feature>
<dbReference type="KEGG" id="gtt:GUITHDRAFT_141769"/>
<name>L1J138_GUITC</name>
<keyword evidence="4" id="KW-1185">Reference proteome</keyword>
<dbReference type="HOGENOM" id="CLU_807638_0_0_1"/>
<feature type="compositionally biased region" description="Basic and acidic residues" evidence="1">
    <location>
        <begin position="117"/>
        <end position="126"/>
    </location>
</feature>
<accession>L1J138</accession>
<dbReference type="PaxDb" id="55529-EKX41780"/>
<dbReference type="AlphaFoldDB" id="L1J138"/>
<sequence>MVKKNLQRGTPSSILKFELEWGHERFGDPFRSSDFECKSSERQCRIEVANRRARSSRKGKHSKDSSEVLGKTKGKSKKSSSSKSSKKSDASSSLKGGRTSTQENLTRYLSEDSDDDVPSKVKREAPSKLPVFQWKEEEEEEDEDEDEDEKQAGKKAEKSPERLTGMAGPFHRRIAGCDLMKELLPPLDLLLQVLSIFKESRKGKEEGPGEDADLSDILGINLKPKAATSSRRRAQTMLGGQSLFGSLKTSADQEDQLDSEISKPSALSFMSKDKGKEKDEEEARRNQEAEREREREEEREREREMAKKQAEEKERLVKQPNEVASGRTDSEGAQVVSWFLLPAG</sequence>
<evidence type="ECO:0000313" key="2">
    <source>
        <dbReference type="EMBL" id="EKX41780.1"/>
    </source>
</evidence>
<dbReference type="EMBL" id="JH993021">
    <property type="protein sequence ID" value="EKX41780.1"/>
    <property type="molecule type" value="Genomic_DNA"/>
</dbReference>
<reference evidence="4" key="2">
    <citation type="submission" date="2012-11" db="EMBL/GenBank/DDBJ databases">
        <authorList>
            <person name="Kuo A."/>
            <person name="Curtis B.A."/>
            <person name="Tanifuji G."/>
            <person name="Burki F."/>
            <person name="Gruber A."/>
            <person name="Irimia M."/>
            <person name="Maruyama S."/>
            <person name="Arias M.C."/>
            <person name="Ball S.G."/>
            <person name="Gile G.H."/>
            <person name="Hirakawa Y."/>
            <person name="Hopkins J.F."/>
            <person name="Rensing S.A."/>
            <person name="Schmutz J."/>
            <person name="Symeonidi A."/>
            <person name="Elias M."/>
            <person name="Eveleigh R.J."/>
            <person name="Herman E.K."/>
            <person name="Klute M.J."/>
            <person name="Nakayama T."/>
            <person name="Obornik M."/>
            <person name="Reyes-Prieto A."/>
            <person name="Armbrust E.V."/>
            <person name="Aves S.J."/>
            <person name="Beiko R.G."/>
            <person name="Coutinho P."/>
            <person name="Dacks J.B."/>
            <person name="Durnford D.G."/>
            <person name="Fast N.M."/>
            <person name="Green B.R."/>
            <person name="Grisdale C."/>
            <person name="Hempe F."/>
            <person name="Henrissat B."/>
            <person name="Hoppner M.P."/>
            <person name="Ishida K.-I."/>
            <person name="Kim E."/>
            <person name="Koreny L."/>
            <person name="Kroth P.G."/>
            <person name="Liu Y."/>
            <person name="Malik S.-B."/>
            <person name="Maier U.G."/>
            <person name="McRose D."/>
            <person name="Mock T."/>
            <person name="Neilson J.A."/>
            <person name="Onodera N.T."/>
            <person name="Poole A.M."/>
            <person name="Pritham E.J."/>
            <person name="Richards T.A."/>
            <person name="Rocap G."/>
            <person name="Roy S.W."/>
            <person name="Sarai C."/>
            <person name="Schaack S."/>
            <person name="Shirato S."/>
            <person name="Slamovits C.H."/>
            <person name="Spencer D.F."/>
            <person name="Suzuki S."/>
            <person name="Worden A.Z."/>
            <person name="Zauner S."/>
            <person name="Barry K."/>
            <person name="Bell C."/>
            <person name="Bharti A.K."/>
            <person name="Crow J.A."/>
            <person name="Grimwood J."/>
            <person name="Kramer R."/>
            <person name="Lindquist E."/>
            <person name="Lucas S."/>
            <person name="Salamov A."/>
            <person name="McFadden G.I."/>
            <person name="Lane C.E."/>
            <person name="Keeling P.J."/>
            <person name="Gray M.W."/>
            <person name="Grigoriev I.V."/>
            <person name="Archibald J.M."/>
        </authorList>
    </citation>
    <scope>NUCLEOTIDE SEQUENCE</scope>
    <source>
        <strain evidence="4">CCMP2712</strain>
    </source>
</reference>
<protein>
    <submittedName>
        <fullName evidence="2 3">Uncharacterized protein</fullName>
    </submittedName>
</protein>
<evidence type="ECO:0000256" key="1">
    <source>
        <dbReference type="SAM" id="MobiDB-lite"/>
    </source>
</evidence>
<feature type="region of interest" description="Disordered" evidence="1">
    <location>
        <begin position="48"/>
        <end position="168"/>
    </location>
</feature>
<reference evidence="2 4" key="1">
    <citation type="journal article" date="2012" name="Nature">
        <title>Algal genomes reveal evolutionary mosaicism and the fate of nucleomorphs.</title>
        <authorList>
            <consortium name="DOE Joint Genome Institute"/>
            <person name="Curtis B.A."/>
            <person name="Tanifuji G."/>
            <person name="Burki F."/>
            <person name="Gruber A."/>
            <person name="Irimia M."/>
            <person name="Maruyama S."/>
            <person name="Arias M.C."/>
            <person name="Ball S.G."/>
            <person name="Gile G.H."/>
            <person name="Hirakawa Y."/>
            <person name="Hopkins J.F."/>
            <person name="Kuo A."/>
            <person name="Rensing S.A."/>
            <person name="Schmutz J."/>
            <person name="Symeonidi A."/>
            <person name="Elias M."/>
            <person name="Eveleigh R.J."/>
            <person name="Herman E.K."/>
            <person name="Klute M.J."/>
            <person name="Nakayama T."/>
            <person name="Obornik M."/>
            <person name="Reyes-Prieto A."/>
            <person name="Armbrust E.V."/>
            <person name="Aves S.J."/>
            <person name="Beiko R.G."/>
            <person name="Coutinho P."/>
            <person name="Dacks J.B."/>
            <person name="Durnford D.G."/>
            <person name="Fast N.M."/>
            <person name="Green B.R."/>
            <person name="Grisdale C.J."/>
            <person name="Hempel F."/>
            <person name="Henrissat B."/>
            <person name="Hoppner M.P."/>
            <person name="Ishida K."/>
            <person name="Kim E."/>
            <person name="Koreny L."/>
            <person name="Kroth P.G."/>
            <person name="Liu Y."/>
            <person name="Malik S.B."/>
            <person name="Maier U.G."/>
            <person name="McRose D."/>
            <person name="Mock T."/>
            <person name="Neilson J.A."/>
            <person name="Onodera N.T."/>
            <person name="Poole A.M."/>
            <person name="Pritham E.J."/>
            <person name="Richards T.A."/>
            <person name="Rocap G."/>
            <person name="Roy S.W."/>
            <person name="Sarai C."/>
            <person name="Schaack S."/>
            <person name="Shirato S."/>
            <person name="Slamovits C.H."/>
            <person name="Spencer D.F."/>
            <person name="Suzuki S."/>
            <person name="Worden A.Z."/>
            <person name="Zauner S."/>
            <person name="Barry K."/>
            <person name="Bell C."/>
            <person name="Bharti A.K."/>
            <person name="Crow J.A."/>
            <person name="Grimwood J."/>
            <person name="Kramer R."/>
            <person name="Lindquist E."/>
            <person name="Lucas S."/>
            <person name="Salamov A."/>
            <person name="McFadden G.I."/>
            <person name="Lane C.E."/>
            <person name="Keeling P.J."/>
            <person name="Gray M.W."/>
            <person name="Grigoriev I.V."/>
            <person name="Archibald J.M."/>
        </authorList>
    </citation>
    <scope>NUCLEOTIDE SEQUENCE</scope>
    <source>
        <strain evidence="2 4">CCMP2712</strain>
    </source>
</reference>
<evidence type="ECO:0000313" key="4">
    <source>
        <dbReference type="Proteomes" id="UP000011087"/>
    </source>
</evidence>
<dbReference type="EnsemblProtists" id="EKX41780">
    <property type="protein sequence ID" value="EKX41780"/>
    <property type="gene ID" value="GUITHDRAFT_141769"/>
</dbReference>
<reference evidence="3" key="3">
    <citation type="submission" date="2015-06" db="UniProtKB">
        <authorList>
            <consortium name="EnsemblProtists"/>
        </authorList>
    </citation>
    <scope>IDENTIFICATION</scope>
</reference>
<feature type="compositionally biased region" description="Basic residues" evidence="1">
    <location>
        <begin position="51"/>
        <end position="61"/>
    </location>
</feature>
<gene>
    <name evidence="2" type="ORF">GUITHDRAFT_141769</name>
</gene>
<proteinExistence type="predicted"/>
<dbReference type="RefSeq" id="XP_005828760.1">
    <property type="nucleotide sequence ID" value="XM_005828703.1"/>
</dbReference>